<dbReference type="KEGG" id="rub:GBA63_14855"/>
<dbReference type="AlphaFoldDB" id="A0A6G8QBA8"/>
<dbReference type="RefSeq" id="WP_166177361.1">
    <property type="nucleotide sequence ID" value="NZ_CP045119.1"/>
</dbReference>
<dbReference type="Proteomes" id="UP000501452">
    <property type="component" value="Chromosome"/>
</dbReference>
<dbReference type="EMBL" id="CP045119">
    <property type="protein sequence ID" value="QIN83770.1"/>
    <property type="molecule type" value="Genomic_DNA"/>
</dbReference>
<evidence type="ECO:0000313" key="2">
    <source>
        <dbReference type="Proteomes" id="UP000501452"/>
    </source>
</evidence>
<evidence type="ECO:0000313" key="1">
    <source>
        <dbReference type="EMBL" id="QIN83770.1"/>
    </source>
</evidence>
<accession>A0A6G8QBA8</accession>
<reference evidence="1 2" key="1">
    <citation type="submission" date="2019-10" db="EMBL/GenBank/DDBJ databases">
        <title>Rubrobacter sp nov SCSIO 52090 isolated from a deep-sea sediment in the South China Sea.</title>
        <authorList>
            <person name="Chen R.W."/>
        </authorList>
    </citation>
    <scope>NUCLEOTIDE SEQUENCE [LARGE SCALE GENOMIC DNA]</scope>
    <source>
        <strain evidence="1 2">SCSIO 52909</strain>
    </source>
</reference>
<name>A0A6G8QBA8_9ACTN</name>
<protein>
    <submittedName>
        <fullName evidence="1">Uncharacterized protein</fullName>
    </submittedName>
</protein>
<organism evidence="1 2">
    <name type="scientific">Rubrobacter tropicus</name>
    <dbReference type="NCBI Taxonomy" id="2653851"/>
    <lineage>
        <taxon>Bacteria</taxon>
        <taxon>Bacillati</taxon>
        <taxon>Actinomycetota</taxon>
        <taxon>Rubrobacteria</taxon>
        <taxon>Rubrobacterales</taxon>
        <taxon>Rubrobacteraceae</taxon>
        <taxon>Rubrobacter</taxon>
    </lineage>
</organism>
<gene>
    <name evidence="1" type="ORF">GBA63_14855</name>
</gene>
<keyword evidence="2" id="KW-1185">Reference proteome</keyword>
<sequence>MESQHERLNALYSEATQVLLDCTGNLEAAEELVDGIPDRRAALERRLAPLLKRRDEAYEELERVRLKRYSEDDYDYVSPEERVAEDTYQRARSDAYHASMGTGGDDFDLENRKAVARQLASLVREDSERRLEAIAKRGGDPELRKYVAGCKDEVFRSTYRLMRRFAEARSLLHEEVRTTRAEANNIFDRLKNPPVEQ</sequence>
<proteinExistence type="predicted"/>